<evidence type="ECO:0000313" key="4">
    <source>
        <dbReference type="EMBL" id="EAY31610.1"/>
    </source>
</evidence>
<feature type="chain" id="PRO_5002641514" description="Alpha/beta hydrolase" evidence="3">
    <location>
        <begin position="21"/>
        <end position="286"/>
    </location>
</feature>
<reference evidence="4 5" key="1">
    <citation type="submission" date="2007-01" db="EMBL/GenBank/DDBJ databases">
        <authorList>
            <person name="Haygood M."/>
            <person name="Podell S."/>
            <person name="Anderson C."/>
            <person name="Hopkinson B."/>
            <person name="Roe K."/>
            <person name="Barbeau K."/>
            <person name="Gaasterland T."/>
            <person name="Ferriera S."/>
            <person name="Johnson J."/>
            <person name="Kravitz S."/>
            <person name="Beeson K."/>
            <person name="Sutton G."/>
            <person name="Rogers Y.-H."/>
            <person name="Friedman R."/>
            <person name="Frazier M."/>
            <person name="Venter J.C."/>
        </authorList>
    </citation>
    <scope>NUCLEOTIDE SEQUENCE [LARGE SCALE GENOMIC DNA]</scope>
    <source>
        <strain evidence="4 5">ATCC 23134</strain>
    </source>
</reference>
<dbReference type="GO" id="GO:0016788">
    <property type="term" value="F:hydrolase activity, acting on ester bonds"/>
    <property type="evidence" value="ECO:0007669"/>
    <property type="project" value="TreeGrafter"/>
</dbReference>
<organism evidence="4 5">
    <name type="scientific">Microscilla marina ATCC 23134</name>
    <dbReference type="NCBI Taxonomy" id="313606"/>
    <lineage>
        <taxon>Bacteria</taxon>
        <taxon>Pseudomonadati</taxon>
        <taxon>Bacteroidota</taxon>
        <taxon>Cytophagia</taxon>
        <taxon>Cytophagales</taxon>
        <taxon>Microscillaceae</taxon>
        <taxon>Microscilla</taxon>
    </lineage>
</organism>
<evidence type="ECO:0008006" key="6">
    <source>
        <dbReference type="Google" id="ProtNLM"/>
    </source>
</evidence>
<keyword evidence="5" id="KW-1185">Reference proteome</keyword>
<dbReference type="InterPro" id="IPR029058">
    <property type="entry name" value="AB_hydrolase_fold"/>
</dbReference>
<dbReference type="EMBL" id="AAWS01000002">
    <property type="protein sequence ID" value="EAY31610.1"/>
    <property type="molecule type" value="Genomic_DNA"/>
</dbReference>
<dbReference type="Pfam" id="PF00756">
    <property type="entry name" value="Esterase"/>
    <property type="match status" value="1"/>
</dbReference>
<dbReference type="ESTHER" id="9bact-a1zd71">
    <property type="family name" value="A85-IroE-IroD-Fes-Yiel"/>
</dbReference>
<dbReference type="PANTHER" id="PTHR40841">
    <property type="entry name" value="SIDEROPHORE TRIACETYLFUSARININE C ESTERASE"/>
    <property type="match status" value="1"/>
</dbReference>
<keyword evidence="2" id="KW-0378">Hydrolase</keyword>
<feature type="signal peptide" evidence="3">
    <location>
        <begin position="1"/>
        <end position="20"/>
    </location>
</feature>
<accession>A1ZD71</accession>
<sequence length="286" mass="32329">MKTIQLFILIVAVSFNAAFAQKNTKESVKLAFARTTVVPVKDTKNGGQYELYIRLPEKYSEKKDIKHPVIYYTDARWHIETLSGSTEYIMENAILVGISWQKDINEKLKKEAGAHVSRYRDYSIAKSKKAAQQAKYQFGQANKHLAFIREDVITYVESNYRTDPANRTYFGYSLGGGFGGYILLTQPDTFKNYILGSPSKGSTPHLYKLGNSATLKAKRLNANVFISYGRQEKKLGSNADKFIGMLKARNDQSLSLKHIVVEGTHQTAFPMTTVRGIYWLSALIKK</sequence>
<evidence type="ECO:0000256" key="1">
    <source>
        <dbReference type="ARBA" id="ARBA00005622"/>
    </source>
</evidence>
<evidence type="ECO:0000313" key="5">
    <source>
        <dbReference type="Proteomes" id="UP000004095"/>
    </source>
</evidence>
<dbReference type="Proteomes" id="UP000004095">
    <property type="component" value="Unassembled WGS sequence"/>
</dbReference>
<dbReference type="RefSeq" id="WP_002693341.1">
    <property type="nucleotide sequence ID" value="NZ_AAWS01000002.1"/>
</dbReference>
<dbReference type="PANTHER" id="PTHR40841:SF2">
    <property type="entry name" value="SIDEROPHORE-DEGRADING ESTERASE (EUROFUNG)"/>
    <property type="match status" value="1"/>
</dbReference>
<keyword evidence="3" id="KW-0732">Signal</keyword>
<protein>
    <recommendedName>
        <fullName evidence="6">Alpha/beta hydrolase</fullName>
    </recommendedName>
</protein>
<dbReference type="InterPro" id="IPR000801">
    <property type="entry name" value="Esterase-like"/>
</dbReference>
<dbReference type="eggNOG" id="COG2819">
    <property type="taxonomic scope" value="Bacteria"/>
</dbReference>
<dbReference type="SUPFAM" id="SSF53474">
    <property type="entry name" value="alpha/beta-Hydrolases"/>
    <property type="match status" value="1"/>
</dbReference>
<dbReference type="InterPro" id="IPR052558">
    <property type="entry name" value="Siderophore_Hydrolase_D"/>
</dbReference>
<evidence type="ECO:0000256" key="2">
    <source>
        <dbReference type="ARBA" id="ARBA00022801"/>
    </source>
</evidence>
<comment type="similarity">
    <text evidence="1">Belongs to the esterase D family.</text>
</comment>
<dbReference type="AlphaFoldDB" id="A1ZD71"/>
<gene>
    <name evidence="4" type="ORF">M23134_05116</name>
</gene>
<name>A1ZD71_MICM2</name>
<proteinExistence type="inferred from homology"/>
<comment type="caution">
    <text evidence="4">The sequence shown here is derived from an EMBL/GenBank/DDBJ whole genome shotgun (WGS) entry which is preliminary data.</text>
</comment>
<evidence type="ECO:0000256" key="3">
    <source>
        <dbReference type="SAM" id="SignalP"/>
    </source>
</evidence>
<dbReference type="Gene3D" id="3.40.50.1820">
    <property type="entry name" value="alpha/beta hydrolase"/>
    <property type="match status" value="1"/>
</dbReference>
<dbReference type="OrthoDB" id="9784036at2"/>